<sequence length="1955" mass="226366">MDLSSSLVTFEDPNLIDHIHQWNINLENITKDEIQKVLQGSLLYLDKELDIPTANEIFSLILSCFLYIPNQPTDFFEELLKQSQKNPNRVLMTATILSNLNQIDAELLKTIKSAQPFVTESYKEILSQIKNPETTELVIFKHKLPQQFQPNFVIDILLLSKLDEKAVTQLYPYILSHKNVPKGKLNQLIKNISDAKLITVFPDTILTDEDTFYLFSKKNIASIIPQMSEETFKKILPLIEAKYGQKNDLDRPLILSILPKLIKYKVKFNKMENIINSLSAADMKPIFWRYFASLNLVLTEDVSTKIKKFPIPSFALKIMPHPDSLPPEIISRGLLDAPDFATYKKVFAFESIRQNESISNKKFWIHLVTIASQIETDEEEKCLKDIMRQLSEIFMKHIKKEDMLDLFDGMIFTHFPLTNKGNVFIYQLLNNLDGSYRSFFNETSGIIFQKVIEKKVLPLPSFWSLFNFQYLKDFVDLQNPFVLYAYEFSSCRNSSFKIDKLTVHPLTDKATSNQLSKFISHKDVDYIINMKEEALSLISQALIFTTNNEKPQVLELTKETVLPFFAIAFNYLDKSMNNLLFDNADITNCLQEATKKFSSSLSKNSIEAIISNSICFTDPKIFPTETAVKILQNLFTSLYNDTYSGDKSIIISFLFNISCQKLPDELNECVFKKYGLRLLQIIIKNFELINIDKYKDLKLDLAVFNQEKITSILTNIIQDSQSSKMIADTICLLKRHCINAPEIKLRNPGNLIRVLHDKIDRKEWEHVQLIGNFMKENNFKKELRRFRQIPFPEGLKIELFDDVVFDEALFDEILNDPKIETKSEPFEKMFNLMLKDKSIVSDYIIELIEKSSRNYYVGPGSILEKCLTFQQTLGDDFVNTVKRCFRLHPTENVFIRNNEFQSISNPLSRSGILILMKLFEEVSKCPNNFKAFFCLKNIACCFPFLFTEDPIKMFKTVLPTLDYFSLYFTMKNETENEEEINKIKAAVTALSFLHSTLYSVAMLDAFVPWLFQNILSFSVSQILCFILILSSLFRSPKVKKVLLSVSIKNNLLGIINKLLQNEVQEELQEVYKTTIFTLILNYFKYFNRISGTKAMFVKEFEKLEKPFTHVFQHYSTILPNMLQPLEIPTSKAKVISDFWRSINNKRSFWLENSNSRYPSTEDKNKLIDDFKRLQDEVPVIEGLPELPSNYVNNNLKTIRYLANHNYYIYKWFIRYDRFPMLMEQAITMSTAYKEIQEACKADDGEPNTSSGSININEYLKQESQEEFFNNLIDKEVFACHCNEKKALCSTIQTITKNGSFLSLFLEKITSTITEKKYDALSIQKLIDVIVAMSENEDFKGHFFNKCGSSLIDIVISPDLRNNSELLLDVSKVLNLFQQNLPKRTIHFIGFMLILNEQKILPEALLLCNKFTDDKLKCLLKEIQKVFNREFNNKEKSYLVLDLFFERFPAMAKEKIPKTLALLKKIVPEYKDGGYSDKNLRNFICSAFTNCCPERVKDLIIVASETNEIDFTNSTVAMTVNPLKKSSLESPTTLIKQAPLNLQATNKKFWELFEESRPVLNDILQNDDSTLEKMRFLLDYPELLRFYARSKYFRDKMRNRITNKGSFSIYVDRKNLLQTTFDKMNSKSIDDWLSSVHVNFNGEAGIDAGGLTCEWFTLIAKEILDPKNCLFAMSENKTCQPSPTSDKKDNYIEYFRFAGRIIARSLIQGQCVNAHFTRSFCRQILHRQVKLKDLEEFDKSIYDSLKTVLETDVEPLDMVFAIDDVQDGEYKSIELVEKGEEKAVTNDNKKEYVSLYVNYRLRKCIQNQICAFCEGFDSLIPHEEINRFSPGELDLLICGMPEIDLKDLHNNISYGSPYSKDHPVIQMLFEILAGWDIENLAKFILFITGSSQVPVNGFKEYRDRGKPIKITNGGDKGRLCVAHTCFNTLDLPQYDDIDDMEAKILLSIQEIEFGLG</sequence>
<keyword evidence="5 6" id="KW-0833">Ubl conjugation pathway</keyword>
<comment type="pathway">
    <text evidence="2">Protein modification; protein ubiquitination.</text>
</comment>
<dbReference type="EC" id="2.3.2.26" evidence="3"/>
<name>A0ABR2HCS7_9EUKA</name>
<protein>
    <recommendedName>
        <fullName evidence="3">HECT-type E3 ubiquitin transferase</fullName>
        <ecNumber evidence="3">2.3.2.26</ecNumber>
    </recommendedName>
</protein>
<dbReference type="SMART" id="SM00119">
    <property type="entry name" value="HECTc"/>
    <property type="match status" value="1"/>
</dbReference>
<organism evidence="8 9">
    <name type="scientific">Tritrichomonas musculus</name>
    <dbReference type="NCBI Taxonomy" id="1915356"/>
    <lineage>
        <taxon>Eukaryota</taxon>
        <taxon>Metamonada</taxon>
        <taxon>Parabasalia</taxon>
        <taxon>Tritrichomonadida</taxon>
        <taxon>Tritrichomonadidae</taxon>
        <taxon>Tritrichomonas</taxon>
    </lineage>
</organism>
<keyword evidence="9" id="KW-1185">Reference proteome</keyword>
<dbReference type="SUPFAM" id="SSF56204">
    <property type="entry name" value="Hect, E3 ligase catalytic domain"/>
    <property type="match status" value="1"/>
</dbReference>
<dbReference type="CDD" id="cd00078">
    <property type="entry name" value="HECTc"/>
    <property type="match status" value="1"/>
</dbReference>
<dbReference type="Pfam" id="PF00632">
    <property type="entry name" value="HECT"/>
    <property type="match status" value="1"/>
</dbReference>
<proteinExistence type="predicted"/>
<evidence type="ECO:0000313" key="9">
    <source>
        <dbReference type="Proteomes" id="UP001470230"/>
    </source>
</evidence>
<evidence type="ECO:0000256" key="1">
    <source>
        <dbReference type="ARBA" id="ARBA00000885"/>
    </source>
</evidence>
<dbReference type="InterPro" id="IPR000569">
    <property type="entry name" value="HECT_dom"/>
</dbReference>
<comment type="catalytic activity">
    <reaction evidence="1">
        <text>S-ubiquitinyl-[E2 ubiquitin-conjugating enzyme]-L-cysteine + [acceptor protein]-L-lysine = [E2 ubiquitin-conjugating enzyme]-L-cysteine + N(6)-ubiquitinyl-[acceptor protein]-L-lysine.</text>
        <dbReference type="EC" id="2.3.2.26"/>
    </reaction>
</comment>
<keyword evidence="4" id="KW-0808">Transferase</keyword>
<dbReference type="PANTHER" id="PTHR11254">
    <property type="entry name" value="HECT DOMAIN UBIQUITIN-PROTEIN LIGASE"/>
    <property type="match status" value="1"/>
</dbReference>
<gene>
    <name evidence="8" type="ORF">M9Y10_024909</name>
</gene>
<evidence type="ECO:0000259" key="7">
    <source>
        <dbReference type="PROSITE" id="PS50237"/>
    </source>
</evidence>
<feature type="domain" description="HECT" evidence="7">
    <location>
        <begin position="1624"/>
        <end position="1955"/>
    </location>
</feature>
<dbReference type="PANTHER" id="PTHR11254:SF440">
    <property type="entry name" value="E3 UBIQUITIN-PROTEIN LIGASE NEDD-4"/>
    <property type="match status" value="1"/>
</dbReference>
<dbReference type="InterPro" id="IPR050409">
    <property type="entry name" value="E3_ubiq-protein_ligase"/>
</dbReference>
<accession>A0ABR2HCS7</accession>
<dbReference type="PROSITE" id="PS50237">
    <property type="entry name" value="HECT"/>
    <property type="match status" value="1"/>
</dbReference>
<dbReference type="Gene3D" id="3.30.2410.10">
    <property type="entry name" value="Hect, E3 ligase catalytic domain"/>
    <property type="match status" value="1"/>
</dbReference>
<dbReference type="EMBL" id="JAPFFF010000034">
    <property type="protein sequence ID" value="KAK8843835.1"/>
    <property type="molecule type" value="Genomic_DNA"/>
</dbReference>
<evidence type="ECO:0000256" key="2">
    <source>
        <dbReference type="ARBA" id="ARBA00004906"/>
    </source>
</evidence>
<evidence type="ECO:0000313" key="8">
    <source>
        <dbReference type="EMBL" id="KAK8843835.1"/>
    </source>
</evidence>
<dbReference type="InterPro" id="IPR035983">
    <property type="entry name" value="Hect_E3_ubiquitin_ligase"/>
</dbReference>
<comment type="caution">
    <text evidence="8">The sequence shown here is derived from an EMBL/GenBank/DDBJ whole genome shotgun (WGS) entry which is preliminary data.</text>
</comment>
<reference evidence="8 9" key="1">
    <citation type="submission" date="2024-04" db="EMBL/GenBank/DDBJ databases">
        <title>Tritrichomonas musculus Genome.</title>
        <authorList>
            <person name="Alves-Ferreira E."/>
            <person name="Grigg M."/>
            <person name="Lorenzi H."/>
            <person name="Galac M."/>
        </authorList>
    </citation>
    <scope>NUCLEOTIDE SEQUENCE [LARGE SCALE GENOMIC DNA]</scope>
    <source>
        <strain evidence="8 9">EAF2021</strain>
    </source>
</reference>
<dbReference type="Proteomes" id="UP001470230">
    <property type="component" value="Unassembled WGS sequence"/>
</dbReference>
<evidence type="ECO:0000256" key="5">
    <source>
        <dbReference type="ARBA" id="ARBA00022786"/>
    </source>
</evidence>
<dbReference type="Gene3D" id="3.90.1750.10">
    <property type="entry name" value="Hect, E3 ligase catalytic domains"/>
    <property type="match status" value="1"/>
</dbReference>
<evidence type="ECO:0000256" key="6">
    <source>
        <dbReference type="PROSITE-ProRule" id="PRU00104"/>
    </source>
</evidence>
<dbReference type="Gene3D" id="3.30.2160.10">
    <property type="entry name" value="Hect, E3 ligase catalytic domain"/>
    <property type="match status" value="1"/>
</dbReference>
<feature type="active site" description="Glycyl thioester intermediate" evidence="6">
    <location>
        <position position="1924"/>
    </location>
</feature>
<evidence type="ECO:0000256" key="3">
    <source>
        <dbReference type="ARBA" id="ARBA00012485"/>
    </source>
</evidence>
<evidence type="ECO:0000256" key="4">
    <source>
        <dbReference type="ARBA" id="ARBA00022679"/>
    </source>
</evidence>